<dbReference type="GO" id="GO:0044183">
    <property type="term" value="F:protein folding chaperone"/>
    <property type="evidence" value="ECO:0007669"/>
    <property type="project" value="TreeGrafter"/>
</dbReference>
<proteinExistence type="inferred from homology"/>
<evidence type="ECO:0000256" key="9">
    <source>
        <dbReference type="SAM" id="MobiDB-lite"/>
    </source>
</evidence>
<dbReference type="PANTHER" id="PTHR46749">
    <property type="entry name" value="COMPLEX III ASSEMBLY FACTOR LYRM7"/>
    <property type="match status" value="1"/>
</dbReference>
<sequence>MSFPAVLRPAALSAYREILRSARITFQGDLPRRLALTSAVRAAFESPTLEVVPPSSSSSSSPTLSESSSPNSNQELQYSETAGSDVLLHDPENLQSNVEAPLQLESESLSEEELAKRIQGWKEVALFLRKNVVQGEKDEQGNWRLRVTKDTELGSNETVKEPPKLPTTPFPNRNRRKREPSSSS</sequence>
<dbReference type="EMBL" id="MCFC01000031">
    <property type="protein sequence ID" value="ORY28515.1"/>
    <property type="molecule type" value="Genomic_DNA"/>
</dbReference>
<dbReference type="PANTHER" id="PTHR46749:SF1">
    <property type="entry name" value="COMPLEX III ASSEMBLY FACTOR LYRM7"/>
    <property type="match status" value="1"/>
</dbReference>
<dbReference type="GO" id="GO:0034551">
    <property type="term" value="P:mitochondrial respiratory chain complex III assembly"/>
    <property type="evidence" value="ECO:0007669"/>
    <property type="project" value="InterPro"/>
</dbReference>
<organism evidence="10 11">
    <name type="scientific">Naematelia encephala</name>
    <dbReference type="NCBI Taxonomy" id="71784"/>
    <lineage>
        <taxon>Eukaryota</taxon>
        <taxon>Fungi</taxon>
        <taxon>Dikarya</taxon>
        <taxon>Basidiomycota</taxon>
        <taxon>Agaricomycotina</taxon>
        <taxon>Tremellomycetes</taxon>
        <taxon>Tremellales</taxon>
        <taxon>Naemateliaceae</taxon>
        <taxon>Naematelia</taxon>
    </lineage>
</organism>
<evidence type="ECO:0000256" key="4">
    <source>
        <dbReference type="ARBA" id="ARBA00015108"/>
    </source>
</evidence>
<dbReference type="CDD" id="cd20267">
    <property type="entry name" value="Complex1_LYR_LYRM7"/>
    <property type="match status" value="1"/>
</dbReference>
<dbReference type="Proteomes" id="UP000193986">
    <property type="component" value="Unassembled WGS sequence"/>
</dbReference>
<evidence type="ECO:0000256" key="7">
    <source>
        <dbReference type="ARBA" id="ARBA00023186"/>
    </source>
</evidence>
<comment type="caution">
    <text evidence="10">The sequence shown here is derived from an EMBL/GenBank/DDBJ whole genome shotgun (WGS) entry which is preliminary data.</text>
</comment>
<dbReference type="AlphaFoldDB" id="A0A1Y2B355"/>
<dbReference type="InParanoid" id="A0A1Y2B355"/>
<dbReference type="OrthoDB" id="277888at2759"/>
<protein>
    <recommendedName>
        <fullName evidence="4">Mitochondrial zinc maintenance protein 1, mitochondrial</fullName>
    </recommendedName>
</protein>
<evidence type="ECO:0000256" key="2">
    <source>
        <dbReference type="ARBA" id="ARBA00009949"/>
    </source>
</evidence>
<keyword evidence="11" id="KW-1185">Reference proteome</keyword>
<keyword evidence="6" id="KW-0496">Mitochondrion</keyword>
<evidence type="ECO:0000313" key="11">
    <source>
        <dbReference type="Proteomes" id="UP000193986"/>
    </source>
</evidence>
<keyword evidence="7" id="KW-0143">Chaperone</keyword>
<evidence type="ECO:0000256" key="8">
    <source>
        <dbReference type="ARBA" id="ARBA00025268"/>
    </source>
</evidence>
<evidence type="ECO:0000256" key="6">
    <source>
        <dbReference type="ARBA" id="ARBA00023128"/>
    </source>
</evidence>
<feature type="region of interest" description="Disordered" evidence="9">
    <location>
        <begin position="48"/>
        <end position="101"/>
    </location>
</feature>
<reference evidence="10 11" key="1">
    <citation type="submission" date="2016-07" db="EMBL/GenBank/DDBJ databases">
        <title>Pervasive Adenine N6-methylation of Active Genes in Fungi.</title>
        <authorList>
            <consortium name="DOE Joint Genome Institute"/>
            <person name="Mondo S.J."/>
            <person name="Dannebaum R.O."/>
            <person name="Kuo R.C."/>
            <person name="Labutti K."/>
            <person name="Haridas S."/>
            <person name="Kuo A."/>
            <person name="Salamov A."/>
            <person name="Ahrendt S.R."/>
            <person name="Lipzen A."/>
            <person name="Sullivan W."/>
            <person name="Andreopoulos W.B."/>
            <person name="Clum A."/>
            <person name="Lindquist E."/>
            <person name="Daum C."/>
            <person name="Ramamoorthy G.K."/>
            <person name="Gryganskyi A."/>
            <person name="Culley D."/>
            <person name="Magnuson J.K."/>
            <person name="James T.Y."/>
            <person name="O'Malley M.A."/>
            <person name="Stajich J.E."/>
            <person name="Spatafora J.W."/>
            <person name="Visel A."/>
            <person name="Grigoriev I.V."/>
        </authorList>
    </citation>
    <scope>NUCLEOTIDE SEQUENCE [LARGE SCALE GENOMIC DNA]</scope>
    <source>
        <strain evidence="10 11">68-887.2</strain>
    </source>
</reference>
<evidence type="ECO:0000256" key="3">
    <source>
        <dbReference type="ARBA" id="ARBA00011589"/>
    </source>
</evidence>
<name>A0A1Y2B355_9TREE</name>
<accession>A0A1Y2B355</accession>
<evidence type="ECO:0000256" key="5">
    <source>
        <dbReference type="ARBA" id="ARBA00022946"/>
    </source>
</evidence>
<dbReference type="InterPro" id="IPR045298">
    <property type="entry name" value="Complex1_LYR_LYRM7"/>
</dbReference>
<feature type="compositionally biased region" description="Basic and acidic residues" evidence="9">
    <location>
        <begin position="137"/>
        <end position="163"/>
    </location>
</feature>
<feature type="compositionally biased region" description="Low complexity" evidence="9">
    <location>
        <begin position="48"/>
        <end position="73"/>
    </location>
</feature>
<comment type="similarity">
    <text evidence="2">Belongs to the complex I LYR family. MZM1 subfamily.</text>
</comment>
<feature type="region of interest" description="Disordered" evidence="9">
    <location>
        <begin position="137"/>
        <end position="184"/>
    </location>
</feature>
<comment type="function">
    <text evidence="8">Assembly factor required for Rieske Fe-S protein RIP1 incorporation into the cytochrome b-c1 (CIII) complex. Functions as a chaperone, binding to this subunit within the mitochondrial matrix and stabilizing it prior to its translocation and insertion into the late CIII dimeric intermediate within the mitochondrial inner membrane. Modulates the mitochondrial matrix zinc pool.</text>
</comment>
<evidence type="ECO:0000256" key="1">
    <source>
        <dbReference type="ARBA" id="ARBA00004305"/>
    </source>
</evidence>
<gene>
    <name evidence="10" type="ORF">BCR39DRAFT_535059</name>
</gene>
<keyword evidence="5" id="KW-0809">Transit peptide</keyword>
<dbReference type="GO" id="GO:0005759">
    <property type="term" value="C:mitochondrial matrix"/>
    <property type="evidence" value="ECO:0007669"/>
    <property type="project" value="UniProtKB-SubCell"/>
</dbReference>
<comment type="subunit">
    <text evidence="3">Interacts with RIP1.</text>
</comment>
<comment type="subcellular location">
    <subcellularLocation>
        <location evidence="1">Mitochondrion matrix</location>
    </subcellularLocation>
</comment>
<evidence type="ECO:0000313" key="10">
    <source>
        <dbReference type="EMBL" id="ORY28515.1"/>
    </source>
</evidence>
<dbReference type="InterPro" id="IPR050435">
    <property type="entry name" value="MZM1/LYRM7"/>
</dbReference>